<protein>
    <submittedName>
        <fullName evidence="2">Uncharacterized protein</fullName>
    </submittedName>
</protein>
<evidence type="ECO:0000256" key="1">
    <source>
        <dbReference type="SAM" id="MobiDB-lite"/>
    </source>
</evidence>
<name>C4JC03_MAIZE</name>
<reference evidence="2" key="1">
    <citation type="journal article" date="2009" name="PLoS Genet.">
        <title>Sequencing, mapping, and analysis of 27,455 maize full-length cDNAs.</title>
        <authorList>
            <person name="Soderlund C."/>
            <person name="Descour A."/>
            <person name="Kudrna D."/>
            <person name="Bomhoff M."/>
            <person name="Boyd L."/>
            <person name="Currie J."/>
            <person name="Angelova A."/>
            <person name="Collura K."/>
            <person name="Wissotski M."/>
            <person name="Ashley E."/>
            <person name="Morrow D."/>
            <person name="Fernandes J."/>
            <person name="Walbot V."/>
            <person name="Yu Y."/>
        </authorList>
    </citation>
    <scope>NUCLEOTIDE SEQUENCE</scope>
    <source>
        <strain evidence="2">B73</strain>
    </source>
</reference>
<sequence length="194" mass="20719">MLVALLGPLEDRLHGLQFTGNWNQSTAERTPDPACRLAMARARLGLPTYRDADGVVEALELEEGEAPGRPGARVRDVEVVPPRHGGEPPVPGNGAPEGGRRPVEGARVGDLVQRRPRSHLTRAHESMNRASVKQESTTAASQLGRRPPPPKKKKPIKPPRPGYLDGDGGGARRGGDRDREGPGGEDAVPVGEQE</sequence>
<dbReference type="EMBL" id="BT088350">
    <property type="protein sequence ID" value="ACR38703.1"/>
    <property type="molecule type" value="mRNA"/>
</dbReference>
<dbReference type="AlphaFoldDB" id="C4JC03"/>
<feature type="compositionally biased region" description="Basic and acidic residues" evidence="1">
    <location>
        <begin position="173"/>
        <end position="182"/>
    </location>
</feature>
<feature type="compositionally biased region" description="Polar residues" evidence="1">
    <location>
        <begin position="128"/>
        <end position="141"/>
    </location>
</feature>
<feature type="region of interest" description="Disordered" evidence="1">
    <location>
        <begin position="79"/>
        <end position="194"/>
    </location>
</feature>
<proteinExistence type="evidence at transcript level"/>
<organism evidence="2">
    <name type="scientific">Zea mays</name>
    <name type="common">Maize</name>
    <dbReference type="NCBI Taxonomy" id="4577"/>
    <lineage>
        <taxon>Eukaryota</taxon>
        <taxon>Viridiplantae</taxon>
        <taxon>Streptophyta</taxon>
        <taxon>Embryophyta</taxon>
        <taxon>Tracheophyta</taxon>
        <taxon>Spermatophyta</taxon>
        <taxon>Magnoliopsida</taxon>
        <taxon>Liliopsida</taxon>
        <taxon>Poales</taxon>
        <taxon>Poaceae</taxon>
        <taxon>PACMAD clade</taxon>
        <taxon>Panicoideae</taxon>
        <taxon>Andropogonodae</taxon>
        <taxon>Andropogoneae</taxon>
        <taxon>Tripsacinae</taxon>
        <taxon>Zea</taxon>
    </lineage>
</organism>
<accession>C4JC03</accession>
<evidence type="ECO:0000313" key="2">
    <source>
        <dbReference type="EMBL" id="ACR38703.1"/>
    </source>
</evidence>
<feature type="compositionally biased region" description="Basic residues" evidence="1">
    <location>
        <begin position="148"/>
        <end position="157"/>
    </location>
</feature>
<reference evidence="2" key="2">
    <citation type="submission" date="2012-06" db="EMBL/GenBank/DDBJ databases">
        <authorList>
            <person name="Yu Y."/>
            <person name="Currie J."/>
            <person name="Lomeli R."/>
            <person name="Angelova A."/>
            <person name="Collura K."/>
            <person name="Wissotski M."/>
            <person name="Campos D."/>
            <person name="Kudrna D."/>
            <person name="Golser W."/>
            <person name="Ashely E."/>
            <person name="Descour A."/>
            <person name="Fernandes J."/>
            <person name="Soderlund C."/>
            <person name="Walbot V."/>
        </authorList>
    </citation>
    <scope>NUCLEOTIDE SEQUENCE</scope>
    <source>
        <strain evidence="2">B73</strain>
    </source>
</reference>